<sequence>MDNFQELEPELIENMSKNCPIKTVGPLCKSRVSEKTTVSGDFFKADDCIEWLDAKPPSSVVYISFGSVVYLKQGQHDEIAHGLMSSGCNLALVLPLITITIRALSLFRPRETPRSMSNCHVCLS</sequence>
<dbReference type="AlphaFoldDB" id="A0A2P2J2A3"/>
<evidence type="ECO:0000256" key="1">
    <source>
        <dbReference type="ARBA" id="ARBA00009995"/>
    </source>
</evidence>
<accession>A0A2P2J2A3</accession>
<dbReference type="PANTHER" id="PTHR11926">
    <property type="entry name" value="GLUCOSYL/GLUCURONOSYL TRANSFERASES"/>
    <property type="match status" value="1"/>
</dbReference>
<protein>
    <submittedName>
        <fullName evidence="3">Uncharacterized protein</fullName>
    </submittedName>
</protein>
<dbReference type="GO" id="GO:0080043">
    <property type="term" value="F:quercetin 3-O-glucosyltransferase activity"/>
    <property type="evidence" value="ECO:0007669"/>
    <property type="project" value="TreeGrafter"/>
</dbReference>
<dbReference type="GO" id="GO:0080044">
    <property type="term" value="F:quercetin 7-O-glucosyltransferase activity"/>
    <property type="evidence" value="ECO:0007669"/>
    <property type="project" value="TreeGrafter"/>
</dbReference>
<dbReference type="Gene3D" id="3.40.50.2000">
    <property type="entry name" value="Glycogen Phosphorylase B"/>
    <property type="match status" value="2"/>
</dbReference>
<dbReference type="PANTHER" id="PTHR11926:SF986">
    <property type="entry name" value="UDP-GLYCOSYLTRANSFERASE 84A1"/>
    <property type="match status" value="1"/>
</dbReference>
<dbReference type="SUPFAM" id="SSF53756">
    <property type="entry name" value="UDP-Glycosyltransferase/glycogen phosphorylase"/>
    <property type="match status" value="1"/>
</dbReference>
<evidence type="ECO:0000313" key="3">
    <source>
        <dbReference type="EMBL" id="MBW87604.1"/>
    </source>
</evidence>
<name>A0A2P2J2A3_RHIMU</name>
<dbReference type="EMBL" id="GGEC01007121">
    <property type="protein sequence ID" value="MBW87604.1"/>
    <property type="molecule type" value="Transcribed_RNA"/>
</dbReference>
<organism evidence="3">
    <name type="scientific">Rhizophora mucronata</name>
    <name type="common">Asiatic mangrove</name>
    <dbReference type="NCBI Taxonomy" id="61149"/>
    <lineage>
        <taxon>Eukaryota</taxon>
        <taxon>Viridiplantae</taxon>
        <taxon>Streptophyta</taxon>
        <taxon>Embryophyta</taxon>
        <taxon>Tracheophyta</taxon>
        <taxon>Spermatophyta</taxon>
        <taxon>Magnoliopsida</taxon>
        <taxon>eudicotyledons</taxon>
        <taxon>Gunneridae</taxon>
        <taxon>Pentapetalae</taxon>
        <taxon>rosids</taxon>
        <taxon>fabids</taxon>
        <taxon>Malpighiales</taxon>
        <taxon>Rhizophoraceae</taxon>
        <taxon>Rhizophora</taxon>
    </lineage>
</organism>
<keyword evidence="2" id="KW-0808">Transferase</keyword>
<evidence type="ECO:0000256" key="2">
    <source>
        <dbReference type="ARBA" id="ARBA00022676"/>
    </source>
</evidence>
<comment type="similarity">
    <text evidence="1">Belongs to the UDP-glycosyltransferase family.</text>
</comment>
<reference evidence="3" key="1">
    <citation type="submission" date="2018-02" db="EMBL/GenBank/DDBJ databases">
        <title>Rhizophora mucronata_Transcriptome.</title>
        <authorList>
            <person name="Meera S.P."/>
            <person name="Sreeshan A."/>
            <person name="Augustine A."/>
        </authorList>
    </citation>
    <scope>NUCLEOTIDE SEQUENCE</scope>
    <source>
        <tissue evidence="3">Leaf</tissue>
    </source>
</reference>
<keyword evidence="2" id="KW-0328">Glycosyltransferase</keyword>
<proteinExistence type="inferred from homology"/>